<evidence type="ECO:0000313" key="3">
    <source>
        <dbReference type="Proteomes" id="UP000765509"/>
    </source>
</evidence>
<dbReference type="InterPro" id="IPR041588">
    <property type="entry name" value="Integrase_H2C2"/>
</dbReference>
<accession>A0A9Q3CXQ2</accession>
<dbReference type="AlphaFoldDB" id="A0A9Q3CXQ2"/>
<keyword evidence="3" id="KW-1185">Reference proteome</keyword>
<comment type="caution">
    <text evidence="2">The sequence shown here is derived from an EMBL/GenBank/DDBJ whole genome shotgun (WGS) entry which is preliminary data.</text>
</comment>
<dbReference type="Proteomes" id="UP000765509">
    <property type="component" value="Unassembled WGS sequence"/>
</dbReference>
<gene>
    <name evidence="2" type="ORF">O181_030056</name>
</gene>
<dbReference type="InterPro" id="IPR036397">
    <property type="entry name" value="RNaseH_sf"/>
</dbReference>
<proteinExistence type="predicted"/>
<evidence type="ECO:0000259" key="1">
    <source>
        <dbReference type="Pfam" id="PF17921"/>
    </source>
</evidence>
<sequence>MSGDGTMERIKTSAWLPSWRKDVIEYFHSCDRCQKAKNATGKRFGLLIHIQEASTPWGVTDGLAGRMIQTLEKMIRGFCAYLLEFKDSDGFTLDWCKPIPELELTYKTFIHASAENTPAMLEKGWNPKIPVDTLKKALFIFIQLLPTLTYCLIKPKEIDRFLFRMIYYQIPSGTNAVKVELSGEMENKHPTSPVSLVKHDTSSDKEVFPLSNQAPLEVPPLDQSEEKTVLKVLKERRLRGKMKEIT</sequence>
<dbReference type="Gene3D" id="3.30.420.10">
    <property type="entry name" value="Ribonuclease H-like superfamily/Ribonuclease H"/>
    <property type="match status" value="1"/>
</dbReference>
<dbReference type="EMBL" id="AVOT02010531">
    <property type="protein sequence ID" value="MBW0490341.1"/>
    <property type="molecule type" value="Genomic_DNA"/>
</dbReference>
<feature type="domain" description="Integrase zinc-binding" evidence="1">
    <location>
        <begin position="5"/>
        <end position="38"/>
    </location>
</feature>
<dbReference type="OrthoDB" id="2288803at2759"/>
<reference evidence="2" key="1">
    <citation type="submission" date="2021-03" db="EMBL/GenBank/DDBJ databases">
        <title>Draft genome sequence of rust myrtle Austropuccinia psidii MF-1, a brazilian biotype.</title>
        <authorList>
            <person name="Quecine M.C."/>
            <person name="Pachon D.M.R."/>
            <person name="Bonatelli M.L."/>
            <person name="Correr F.H."/>
            <person name="Franceschini L.M."/>
            <person name="Leite T.F."/>
            <person name="Margarido G.R.A."/>
            <person name="Almeida C.A."/>
            <person name="Ferrarezi J.A."/>
            <person name="Labate C.A."/>
        </authorList>
    </citation>
    <scope>NUCLEOTIDE SEQUENCE</scope>
    <source>
        <strain evidence="2">MF-1</strain>
    </source>
</reference>
<dbReference type="GO" id="GO:0003676">
    <property type="term" value="F:nucleic acid binding"/>
    <property type="evidence" value="ECO:0007669"/>
    <property type="project" value="InterPro"/>
</dbReference>
<protein>
    <recommendedName>
        <fullName evidence="1">Integrase zinc-binding domain-containing protein</fullName>
    </recommendedName>
</protein>
<name>A0A9Q3CXQ2_9BASI</name>
<evidence type="ECO:0000313" key="2">
    <source>
        <dbReference type="EMBL" id="MBW0490341.1"/>
    </source>
</evidence>
<dbReference type="Pfam" id="PF17921">
    <property type="entry name" value="Integrase_H2C2"/>
    <property type="match status" value="1"/>
</dbReference>
<organism evidence="2 3">
    <name type="scientific">Austropuccinia psidii MF-1</name>
    <dbReference type="NCBI Taxonomy" id="1389203"/>
    <lineage>
        <taxon>Eukaryota</taxon>
        <taxon>Fungi</taxon>
        <taxon>Dikarya</taxon>
        <taxon>Basidiomycota</taxon>
        <taxon>Pucciniomycotina</taxon>
        <taxon>Pucciniomycetes</taxon>
        <taxon>Pucciniales</taxon>
        <taxon>Sphaerophragmiaceae</taxon>
        <taxon>Austropuccinia</taxon>
    </lineage>
</organism>